<dbReference type="InterPro" id="IPR029044">
    <property type="entry name" value="Nucleotide-diphossugar_trans"/>
</dbReference>
<dbReference type="GO" id="GO:0016779">
    <property type="term" value="F:nucleotidyltransferase activity"/>
    <property type="evidence" value="ECO:0007669"/>
    <property type="project" value="UniProtKB-KW"/>
</dbReference>
<dbReference type="PANTHER" id="PTHR43584">
    <property type="entry name" value="NUCLEOTIDYL TRANSFERASE"/>
    <property type="match status" value="1"/>
</dbReference>
<dbReference type="InterPro" id="IPR050065">
    <property type="entry name" value="GlmU-like"/>
</dbReference>
<sequence>MKIIIIAAGWSTRLGNETLDIPKGLLKITKKSIIEMQLDLFQEDHLSNITIITGPNKDKFKFKNVNYIQNKDSKNQEVLCSLMKSKSIMNDEVLTSYSDIIFDASIFRSMLDFKGDIGIAVDLDWEKKYLNRTQHPKSEADNVLIENHKILKIKKNIKSKSTQNLGEFLGLMKLSKKGAKIFVEKFNHLMKFHEGKFQDAPSIKKAYLTDMLQELIDSGILVEPIIINGKWYEIDTPQDLQIARKNIKDLQIDL</sequence>
<accession>B3T5P3</accession>
<reference evidence="4" key="1">
    <citation type="journal article" date="2008" name="ISME J.">
        <title>Genomic patterns of recombination, clonal divergence and environment in marine microbial populations.</title>
        <authorList>
            <person name="Konstantinidis K.T."/>
            <person name="Delong E.F."/>
        </authorList>
    </citation>
    <scope>NUCLEOTIDE SEQUENCE</scope>
</reference>
<evidence type="ECO:0000313" key="4">
    <source>
        <dbReference type="EMBL" id="ABZ07902.1"/>
    </source>
</evidence>
<dbReference type="Gene3D" id="3.90.550.10">
    <property type="entry name" value="Spore Coat Polysaccharide Biosynthesis Protein SpsA, Chain A"/>
    <property type="match status" value="1"/>
</dbReference>
<feature type="domain" description="MobA-like NTP transferase" evidence="3">
    <location>
        <begin position="4"/>
        <end position="112"/>
    </location>
</feature>
<evidence type="ECO:0000259" key="3">
    <source>
        <dbReference type="Pfam" id="PF12804"/>
    </source>
</evidence>
<organism evidence="4">
    <name type="scientific">uncultured marine microorganism HF4000_ANIW141K23</name>
    <dbReference type="NCBI Taxonomy" id="455538"/>
    <lineage>
        <taxon>unclassified sequences</taxon>
        <taxon>environmental samples</taxon>
    </lineage>
</organism>
<keyword evidence="2" id="KW-0548">Nucleotidyltransferase</keyword>
<dbReference type="InterPro" id="IPR025877">
    <property type="entry name" value="MobA-like_NTP_Trfase"/>
</dbReference>
<name>B3T5P3_9ZZZZ</name>
<dbReference type="SUPFAM" id="SSF53448">
    <property type="entry name" value="Nucleotide-diphospho-sugar transferases"/>
    <property type="match status" value="1"/>
</dbReference>
<evidence type="ECO:0000256" key="2">
    <source>
        <dbReference type="ARBA" id="ARBA00022695"/>
    </source>
</evidence>
<protein>
    <recommendedName>
        <fullName evidence="3">MobA-like NTP transferase domain-containing protein</fullName>
    </recommendedName>
</protein>
<dbReference type="EMBL" id="EU016612">
    <property type="protein sequence ID" value="ABZ07902.1"/>
    <property type="molecule type" value="Genomic_DNA"/>
</dbReference>
<gene>
    <name evidence="4" type="ORF">ALOHA_HF4000ANIW141K23ctg1g12</name>
</gene>
<proteinExistence type="predicted"/>
<evidence type="ECO:0000256" key="1">
    <source>
        <dbReference type="ARBA" id="ARBA00022679"/>
    </source>
</evidence>
<keyword evidence="1" id="KW-0808">Transferase</keyword>
<dbReference type="Pfam" id="PF12804">
    <property type="entry name" value="NTP_transf_3"/>
    <property type="match status" value="1"/>
</dbReference>
<dbReference type="AlphaFoldDB" id="B3T5P3"/>
<dbReference type="PANTHER" id="PTHR43584:SF8">
    <property type="entry name" value="N-ACETYLMURAMATE ALPHA-1-PHOSPHATE URIDYLYLTRANSFERASE"/>
    <property type="match status" value="1"/>
</dbReference>